<dbReference type="OrthoDB" id="45097at2759"/>
<sequence>MTSYRLIGGKQAIANDGEDVEQIKEMMKDGCLQMSRCCSLIIGFIIGCFIQCSTLGANFMMTTLYGKEVYFTETFIVISLAWCFVTSIMGVAVLLFLRSLVVTAFYATNTSRQDEAVLEAKENYMVQVIENIEQFFAVGSLVGVGSAWTVTDILLGMQSHVYHSLLTVCIALIWCKCAMKHSKTIAKDEKASIDNNDLSTPLVGKEVVIQVV</sequence>
<evidence type="ECO:0000313" key="3">
    <source>
        <dbReference type="Proteomes" id="UP001153069"/>
    </source>
</evidence>
<organism evidence="2 3">
    <name type="scientific">Seminavis robusta</name>
    <dbReference type="NCBI Taxonomy" id="568900"/>
    <lineage>
        <taxon>Eukaryota</taxon>
        <taxon>Sar</taxon>
        <taxon>Stramenopiles</taxon>
        <taxon>Ochrophyta</taxon>
        <taxon>Bacillariophyta</taxon>
        <taxon>Bacillariophyceae</taxon>
        <taxon>Bacillariophycidae</taxon>
        <taxon>Naviculales</taxon>
        <taxon>Naviculaceae</taxon>
        <taxon>Seminavis</taxon>
    </lineage>
</organism>
<dbReference type="AlphaFoldDB" id="A0A9N8HWA8"/>
<evidence type="ECO:0000256" key="1">
    <source>
        <dbReference type="SAM" id="Phobius"/>
    </source>
</evidence>
<keyword evidence="3" id="KW-1185">Reference proteome</keyword>
<keyword evidence="1" id="KW-1133">Transmembrane helix</keyword>
<reference evidence="2" key="1">
    <citation type="submission" date="2020-06" db="EMBL/GenBank/DDBJ databases">
        <authorList>
            <consortium name="Plant Systems Biology data submission"/>
        </authorList>
    </citation>
    <scope>NUCLEOTIDE SEQUENCE</scope>
    <source>
        <strain evidence="2">D6</strain>
    </source>
</reference>
<name>A0A9N8HWA8_9STRA</name>
<dbReference type="Proteomes" id="UP001153069">
    <property type="component" value="Unassembled WGS sequence"/>
</dbReference>
<comment type="caution">
    <text evidence="2">The sequence shown here is derived from an EMBL/GenBank/DDBJ whole genome shotgun (WGS) entry which is preliminary data.</text>
</comment>
<feature type="transmembrane region" description="Helical" evidence="1">
    <location>
        <begin position="76"/>
        <end position="97"/>
    </location>
</feature>
<feature type="transmembrane region" description="Helical" evidence="1">
    <location>
        <begin position="161"/>
        <end position="179"/>
    </location>
</feature>
<keyword evidence="1" id="KW-0812">Transmembrane</keyword>
<feature type="transmembrane region" description="Helical" evidence="1">
    <location>
        <begin position="37"/>
        <end position="56"/>
    </location>
</feature>
<evidence type="ECO:0000313" key="2">
    <source>
        <dbReference type="EMBL" id="CAB9525058.1"/>
    </source>
</evidence>
<accession>A0A9N8HWA8</accession>
<dbReference type="EMBL" id="CAICTM010001623">
    <property type="protein sequence ID" value="CAB9525058.1"/>
    <property type="molecule type" value="Genomic_DNA"/>
</dbReference>
<protein>
    <submittedName>
        <fullName evidence="2">Uncharacterized protein</fullName>
    </submittedName>
</protein>
<proteinExistence type="predicted"/>
<gene>
    <name evidence="2" type="ORF">SEMRO_1625_G286750.1</name>
</gene>
<feature type="transmembrane region" description="Helical" evidence="1">
    <location>
        <begin position="135"/>
        <end position="155"/>
    </location>
</feature>
<keyword evidence="1" id="KW-0472">Membrane</keyword>